<keyword evidence="3" id="KW-1185">Reference proteome</keyword>
<evidence type="ECO:0000313" key="2">
    <source>
        <dbReference type="EMBL" id="WUV48498.1"/>
    </source>
</evidence>
<reference evidence="2" key="1">
    <citation type="submission" date="2022-10" db="EMBL/GenBank/DDBJ databases">
        <title>The complete genomes of actinobacterial strains from the NBC collection.</title>
        <authorList>
            <person name="Joergensen T.S."/>
            <person name="Alvarez Arevalo M."/>
            <person name="Sterndorff E.B."/>
            <person name="Faurdal D."/>
            <person name="Vuksanovic O."/>
            <person name="Mourched A.-S."/>
            <person name="Charusanti P."/>
            <person name="Shaw S."/>
            <person name="Blin K."/>
            <person name="Weber T."/>
        </authorList>
    </citation>
    <scope>NUCLEOTIDE SEQUENCE</scope>
    <source>
        <strain evidence="2">NBC_01482</strain>
    </source>
</reference>
<sequence length="126" mass="13561">MSESPNLTGQGRIASVLRFATELIAWIATPWALAGHSVVLAVLSVVVLIGLPTVFATPGDKKQVLVAVPGWGTIALIVLQLVAAVIAAWVAWPVWLAVLVGVLAVLTVIAELPRWRWLWRAGGRRW</sequence>
<organism evidence="2 3">
    <name type="scientific">Nocardia vinacea</name>
    <dbReference type="NCBI Taxonomy" id="96468"/>
    <lineage>
        <taxon>Bacteria</taxon>
        <taxon>Bacillati</taxon>
        <taxon>Actinomycetota</taxon>
        <taxon>Actinomycetes</taxon>
        <taxon>Mycobacteriales</taxon>
        <taxon>Nocardiaceae</taxon>
        <taxon>Nocardia</taxon>
    </lineage>
</organism>
<evidence type="ECO:0000313" key="3">
    <source>
        <dbReference type="Proteomes" id="UP001432062"/>
    </source>
</evidence>
<keyword evidence="1" id="KW-1133">Transmembrane helix</keyword>
<feature type="transmembrane region" description="Helical" evidence="1">
    <location>
        <begin position="92"/>
        <end position="110"/>
    </location>
</feature>
<feature type="transmembrane region" description="Helical" evidence="1">
    <location>
        <begin position="64"/>
        <end position="86"/>
    </location>
</feature>
<keyword evidence="1" id="KW-0812">Transmembrane</keyword>
<name>A0ABZ1YZP2_9NOCA</name>
<proteinExistence type="predicted"/>
<evidence type="ECO:0000256" key="1">
    <source>
        <dbReference type="SAM" id="Phobius"/>
    </source>
</evidence>
<keyword evidence="1" id="KW-0472">Membrane</keyword>
<dbReference type="RefSeq" id="WP_329412864.1">
    <property type="nucleotide sequence ID" value="NZ_CP109441.1"/>
</dbReference>
<gene>
    <name evidence="2" type="ORF">OG563_10040</name>
</gene>
<protein>
    <submittedName>
        <fullName evidence="2">Uncharacterized protein</fullName>
    </submittedName>
</protein>
<dbReference type="Proteomes" id="UP001432062">
    <property type="component" value="Chromosome"/>
</dbReference>
<feature type="transmembrane region" description="Helical" evidence="1">
    <location>
        <begin position="38"/>
        <end position="57"/>
    </location>
</feature>
<accession>A0ABZ1YZP2</accession>
<dbReference type="EMBL" id="CP109441">
    <property type="protein sequence ID" value="WUV48498.1"/>
    <property type="molecule type" value="Genomic_DNA"/>
</dbReference>